<name>A0A1Q9DGT8_SYMMI</name>
<dbReference type="GO" id="GO:0006260">
    <property type="term" value="P:DNA replication"/>
    <property type="evidence" value="ECO:0007669"/>
    <property type="project" value="UniProtKB-KW"/>
</dbReference>
<dbReference type="Gene3D" id="3.90.230.10">
    <property type="entry name" value="Creatinase/methionine aminopeptidase superfamily"/>
    <property type="match status" value="2"/>
</dbReference>
<feature type="domain" description="Peptidase M24" evidence="2">
    <location>
        <begin position="142"/>
        <end position="199"/>
    </location>
</feature>
<evidence type="ECO:0000313" key="3">
    <source>
        <dbReference type="EMBL" id="OLP94373.1"/>
    </source>
</evidence>
<comment type="caution">
    <text evidence="3">The sequence shown here is derived from an EMBL/GenBank/DDBJ whole genome shotgun (WGS) entry which is preliminary data.</text>
</comment>
<keyword evidence="1" id="KW-0234">DNA repair</keyword>
<dbReference type="GO" id="GO:0006281">
    <property type="term" value="P:DNA repair"/>
    <property type="evidence" value="ECO:0007669"/>
    <property type="project" value="UniProtKB-UniRule"/>
</dbReference>
<keyword evidence="1" id="KW-0158">Chromosome</keyword>
<dbReference type="SUPFAM" id="SSF55920">
    <property type="entry name" value="Creatinase/aminopeptidase"/>
    <property type="match status" value="1"/>
</dbReference>
<accession>A0A1Q9DGT8</accession>
<dbReference type="PANTHER" id="PTHR13980:SF15">
    <property type="entry name" value="FACT COMPLEX SUBUNIT SPT16"/>
    <property type="match status" value="1"/>
</dbReference>
<dbReference type="EMBL" id="LSRX01000545">
    <property type="protein sequence ID" value="OLP94373.1"/>
    <property type="molecule type" value="Genomic_DNA"/>
</dbReference>
<keyword evidence="1" id="KW-0235">DNA replication</keyword>
<dbReference type="InterPro" id="IPR036005">
    <property type="entry name" value="Creatinase/aminopeptidase-like"/>
</dbReference>
<comment type="subunit">
    <text evidence="1">Component of the FACT complex.</text>
</comment>
<evidence type="ECO:0000313" key="4">
    <source>
        <dbReference type="Proteomes" id="UP000186817"/>
    </source>
</evidence>
<keyword evidence="1" id="KW-0804">Transcription</keyword>
<evidence type="ECO:0000259" key="2">
    <source>
        <dbReference type="Pfam" id="PF00557"/>
    </source>
</evidence>
<proteinExistence type="inferred from homology"/>
<dbReference type="GO" id="GO:0035101">
    <property type="term" value="C:FACT complex"/>
    <property type="evidence" value="ECO:0007669"/>
    <property type="project" value="UniProtKB-UniRule"/>
</dbReference>
<evidence type="ECO:0000256" key="1">
    <source>
        <dbReference type="RuleBase" id="RU367052"/>
    </source>
</evidence>
<protein>
    <recommendedName>
        <fullName evidence="1">FACT complex subunit</fullName>
    </recommendedName>
</protein>
<organism evidence="3 4">
    <name type="scientific">Symbiodinium microadriaticum</name>
    <name type="common">Dinoflagellate</name>
    <name type="synonym">Zooxanthella microadriatica</name>
    <dbReference type="NCBI Taxonomy" id="2951"/>
    <lineage>
        <taxon>Eukaryota</taxon>
        <taxon>Sar</taxon>
        <taxon>Alveolata</taxon>
        <taxon>Dinophyceae</taxon>
        <taxon>Suessiales</taxon>
        <taxon>Symbiodiniaceae</taxon>
        <taxon>Symbiodinium</taxon>
    </lineage>
</organism>
<dbReference type="Pfam" id="PF00557">
    <property type="entry name" value="Peptidase_M24"/>
    <property type="match status" value="2"/>
</dbReference>
<comment type="subcellular location">
    <subcellularLocation>
        <location evidence="1">Nucleus</location>
    </subcellularLocation>
    <subcellularLocation>
        <location evidence="1">Chromosome</location>
    </subcellularLocation>
</comment>
<sequence>MDAEAEVPTIEGSPDLWEECAQKPRQKKLQENVPLCIEKTCAIVADPGPRGAVPRGALVIALCPLRVGTFILGVVVKHREYHAALTRTYIVNPTELVKKDYIFVQEVLRIATAALTAGTRCKDVYKAAHDFLTSQRPDLGERQQDYIFVQEVLRIATAALTAGTRCKDVYKAAHDFLTSQRPDLGERFGEDIGFLTGLCLLDPCLQ</sequence>
<keyword evidence="4" id="KW-1185">Reference proteome</keyword>
<dbReference type="PANTHER" id="PTHR13980">
    <property type="entry name" value="CDC68 RELATED"/>
    <property type="match status" value="1"/>
</dbReference>
<keyword evidence="1" id="KW-0539">Nucleus</keyword>
<dbReference type="GO" id="GO:0006368">
    <property type="term" value="P:transcription elongation by RNA polymerase II"/>
    <property type="evidence" value="ECO:0007669"/>
    <property type="project" value="TreeGrafter"/>
</dbReference>
<keyword evidence="1" id="KW-0805">Transcription regulation</keyword>
<dbReference type="OrthoDB" id="10251642at2759"/>
<comment type="similarity">
    <text evidence="1">Belongs to the peptidase M24 family. SPT16 subfamily.</text>
</comment>
<reference evidence="3 4" key="1">
    <citation type="submission" date="2016-02" db="EMBL/GenBank/DDBJ databases">
        <title>Genome analysis of coral dinoflagellate symbionts highlights evolutionary adaptations to a symbiotic lifestyle.</title>
        <authorList>
            <person name="Aranda M."/>
            <person name="Li Y."/>
            <person name="Liew Y.J."/>
            <person name="Baumgarten S."/>
            <person name="Simakov O."/>
            <person name="Wilson M."/>
            <person name="Piel J."/>
            <person name="Ashoor H."/>
            <person name="Bougouffa S."/>
            <person name="Bajic V.B."/>
            <person name="Ryu T."/>
            <person name="Ravasi T."/>
            <person name="Bayer T."/>
            <person name="Micklem G."/>
            <person name="Kim H."/>
            <person name="Bhak J."/>
            <person name="Lajeunesse T.C."/>
            <person name="Voolstra C.R."/>
        </authorList>
    </citation>
    <scope>NUCLEOTIDE SEQUENCE [LARGE SCALE GENOMIC DNA]</scope>
    <source>
        <strain evidence="3 4">CCMP2467</strain>
    </source>
</reference>
<comment type="function">
    <text evidence="1">Component of the FACT complex, a general chromatin factor that acts to reorganize nucleosomes. The FACT complex is involved in multiple processes that require DNA as a template such as mRNA elongation, DNA replication and DNA repair. During transcription elongation the FACT complex acts as a histone chaperone that both destabilizes and restores nucleosomal structure. It facilitates the passage of RNA polymerase II and transcription by promoting the dissociation of one histone H2A-H2B dimer from the nucleosome, then subsequently promotes the reestablishment of the nucleosome following the passage of RNA polymerase II.</text>
</comment>
<gene>
    <name evidence="3" type="primary">dre4</name>
    <name evidence="3" type="ORF">AK812_SmicGene23606</name>
</gene>
<feature type="domain" description="Peptidase M24" evidence="2">
    <location>
        <begin position="70"/>
        <end position="135"/>
    </location>
</feature>
<dbReference type="Proteomes" id="UP000186817">
    <property type="component" value="Unassembled WGS sequence"/>
</dbReference>
<dbReference type="AlphaFoldDB" id="A0A1Q9DGT8"/>
<dbReference type="InterPro" id="IPR000994">
    <property type="entry name" value="Pept_M24"/>
</dbReference>
<keyword evidence="1" id="KW-0227">DNA damage</keyword>
<dbReference type="GO" id="GO:0031491">
    <property type="term" value="F:nucleosome binding"/>
    <property type="evidence" value="ECO:0007669"/>
    <property type="project" value="TreeGrafter"/>
</dbReference>
<dbReference type="InterPro" id="IPR040258">
    <property type="entry name" value="Spt16"/>
</dbReference>